<keyword evidence="5 6" id="KW-0560">Oxidoreductase</keyword>
<comment type="subcellular location">
    <subcellularLocation>
        <location evidence="1">Cytoplasm</location>
    </subcellularLocation>
</comment>
<dbReference type="PROSITE" id="PS00061">
    <property type="entry name" value="ADH_SHORT"/>
    <property type="match status" value="1"/>
</dbReference>
<accession>A0ABU5CN61</accession>
<evidence type="ECO:0000256" key="5">
    <source>
        <dbReference type="ARBA" id="ARBA00023002"/>
    </source>
</evidence>
<keyword evidence="4" id="KW-0521">NADP</keyword>
<dbReference type="InterPro" id="IPR051721">
    <property type="entry name" value="Biopterin_syn/organic_redct"/>
</dbReference>
<name>A0ABU5CN61_9BACI</name>
<dbReference type="PRINTS" id="PR00081">
    <property type="entry name" value="GDHRDH"/>
</dbReference>
<reference evidence="6 7" key="1">
    <citation type="submission" date="2023-10" db="EMBL/GenBank/DDBJ databases">
        <title>Virgibacillus soli CC-YMP-6 genome.</title>
        <authorList>
            <person name="Miliotis G."/>
            <person name="Sengupta P."/>
            <person name="Hameed A."/>
            <person name="Chuvochina M."/>
            <person name="Mcdonagh F."/>
            <person name="Simpson A.C."/>
            <person name="Singh N.K."/>
            <person name="Rekha P.D."/>
            <person name="Raman K."/>
            <person name="Hugenholtz P."/>
            <person name="Venkateswaran K."/>
        </authorList>
    </citation>
    <scope>NUCLEOTIDE SEQUENCE [LARGE SCALE GENOMIC DNA]</scope>
    <source>
        <strain evidence="6 7">CC-YMP-6</strain>
    </source>
</reference>
<gene>
    <name evidence="6" type="ORF">RWD45_03185</name>
</gene>
<dbReference type="EMBL" id="JAWDIQ010000001">
    <property type="protein sequence ID" value="MDY0407793.1"/>
    <property type="molecule type" value="Genomic_DNA"/>
</dbReference>
<organism evidence="6 7">
    <name type="scientific">Paracerasibacillus soli</name>
    <dbReference type="NCBI Taxonomy" id="480284"/>
    <lineage>
        <taxon>Bacteria</taxon>
        <taxon>Bacillati</taxon>
        <taxon>Bacillota</taxon>
        <taxon>Bacilli</taxon>
        <taxon>Bacillales</taxon>
        <taxon>Bacillaceae</taxon>
        <taxon>Paracerasibacillus</taxon>
    </lineage>
</organism>
<comment type="caution">
    <text evidence="6">The sequence shown here is derived from an EMBL/GenBank/DDBJ whole genome shotgun (WGS) entry which is preliminary data.</text>
</comment>
<comment type="similarity">
    <text evidence="2">Belongs to the short-chain dehydrogenases/reductases (SDR) family.</text>
</comment>
<proteinExistence type="inferred from homology"/>
<dbReference type="NCBIfam" id="NF005381">
    <property type="entry name" value="PRK06924.1"/>
    <property type="match status" value="1"/>
</dbReference>
<dbReference type="Gene3D" id="3.40.50.720">
    <property type="entry name" value="NAD(P)-binding Rossmann-like Domain"/>
    <property type="match status" value="1"/>
</dbReference>
<dbReference type="EC" id="1.1.1.320" evidence="6"/>
<sequence length="252" mass="28549">MQIAIITGTSRGLGEALAILYLKQRIPVIGISRKTNDRLENIAEVNNTKYEHITCDLKDIAAVQSTIFKIKEKMTNVAPTEVFLINNAAMVEPIHQAGELDEKELTTHIQVNVTAPMLMTNALLQFSSQEKIPFKIATITSGAAERPVYGWSAYCSTKAALNMYTKTVALEQEELNTDNKIIAFSPGIMDTEMQRQIRTRSHEEFIEIESFRNYKETNKLKQPEIIATILFDILNDCEQIKNGTIYHARDYF</sequence>
<dbReference type="InterPro" id="IPR020904">
    <property type="entry name" value="Sc_DH/Rdtase_CS"/>
</dbReference>
<dbReference type="SUPFAM" id="SSF51735">
    <property type="entry name" value="NAD(P)-binding Rossmann-fold domains"/>
    <property type="match status" value="1"/>
</dbReference>
<dbReference type="PANTHER" id="PTHR44085">
    <property type="entry name" value="SEPIAPTERIN REDUCTASE"/>
    <property type="match status" value="1"/>
</dbReference>
<evidence type="ECO:0000256" key="2">
    <source>
        <dbReference type="ARBA" id="ARBA00006484"/>
    </source>
</evidence>
<evidence type="ECO:0000256" key="4">
    <source>
        <dbReference type="ARBA" id="ARBA00022857"/>
    </source>
</evidence>
<protein>
    <submittedName>
        <fullName evidence="6">(S)-benzoin forming benzil reductase</fullName>
        <ecNumber evidence="6">1.1.1.320</ecNumber>
    </submittedName>
</protein>
<evidence type="ECO:0000313" key="7">
    <source>
        <dbReference type="Proteomes" id="UP001275315"/>
    </source>
</evidence>
<evidence type="ECO:0000256" key="1">
    <source>
        <dbReference type="ARBA" id="ARBA00004496"/>
    </source>
</evidence>
<dbReference type="Proteomes" id="UP001275315">
    <property type="component" value="Unassembled WGS sequence"/>
</dbReference>
<dbReference type="RefSeq" id="WP_320378576.1">
    <property type="nucleotide sequence ID" value="NZ_JAWDIQ010000001.1"/>
</dbReference>
<dbReference type="Pfam" id="PF00106">
    <property type="entry name" value="adh_short"/>
    <property type="match status" value="1"/>
</dbReference>
<dbReference type="InterPro" id="IPR036291">
    <property type="entry name" value="NAD(P)-bd_dom_sf"/>
</dbReference>
<dbReference type="GO" id="GO:0016491">
    <property type="term" value="F:oxidoreductase activity"/>
    <property type="evidence" value="ECO:0007669"/>
    <property type="project" value="UniProtKB-KW"/>
</dbReference>
<keyword evidence="3" id="KW-0963">Cytoplasm</keyword>
<keyword evidence="7" id="KW-1185">Reference proteome</keyword>
<evidence type="ECO:0000256" key="3">
    <source>
        <dbReference type="ARBA" id="ARBA00022490"/>
    </source>
</evidence>
<evidence type="ECO:0000313" key="6">
    <source>
        <dbReference type="EMBL" id="MDY0407793.1"/>
    </source>
</evidence>
<dbReference type="PANTHER" id="PTHR44085:SF2">
    <property type="entry name" value="SEPIAPTERIN REDUCTASE"/>
    <property type="match status" value="1"/>
</dbReference>
<dbReference type="InterPro" id="IPR002347">
    <property type="entry name" value="SDR_fam"/>
</dbReference>